<dbReference type="Pfam" id="PF04226">
    <property type="entry name" value="Transgly_assoc"/>
    <property type="match status" value="1"/>
</dbReference>
<evidence type="ECO:0000256" key="1">
    <source>
        <dbReference type="ARBA" id="ARBA00004651"/>
    </source>
</evidence>
<keyword evidence="6 7" id="KW-0472">Membrane</keyword>
<dbReference type="STRING" id="1072256.CUTER_10760"/>
<keyword evidence="4 7" id="KW-0812">Transmembrane</keyword>
<accession>A0A0G3HFN2</accession>
<dbReference type="PANTHER" id="PTHR33884:SF3">
    <property type="entry name" value="UPF0410 PROTEIN YMGE"/>
    <property type="match status" value="1"/>
</dbReference>
<dbReference type="InterPro" id="IPR007341">
    <property type="entry name" value="Transgly_assoc"/>
</dbReference>
<dbReference type="EMBL" id="CP011546">
    <property type="protein sequence ID" value="AKK12116.1"/>
    <property type="molecule type" value="Genomic_DNA"/>
</dbReference>
<proteinExistence type="inferred from homology"/>
<comment type="similarity">
    <text evidence="2">Belongs to the UPF0410 family.</text>
</comment>
<dbReference type="PANTHER" id="PTHR33884">
    <property type="entry name" value="UPF0410 PROTEIN YMGE"/>
    <property type="match status" value="1"/>
</dbReference>
<dbReference type="RefSeq" id="WP_047260382.1">
    <property type="nucleotide sequence ID" value="NZ_CP011546.1"/>
</dbReference>
<feature type="transmembrane region" description="Helical" evidence="7">
    <location>
        <begin position="34"/>
        <end position="55"/>
    </location>
</feature>
<evidence type="ECO:0000313" key="9">
    <source>
        <dbReference type="Proteomes" id="UP000035548"/>
    </source>
</evidence>
<gene>
    <name evidence="8" type="ORF">CUTER_10760</name>
</gene>
<comment type="subcellular location">
    <subcellularLocation>
        <location evidence="1">Cell membrane</location>
        <topology evidence="1">Multi-pass membrane protein</topology>
    </subcellularLocation>
</comment>
<evidence type="ECO:0000313" key="8">
    <source>
        <dbReference type="EMBL" id="AKK12116.1"/>
    </source>
</evidence>
<reference evidence="8 9" key="1">
    <citation type="journal article" date="2015" name="Genome Announc.">
        <title>Virulence Factor Genes Detected in the Complete Genome Sequence of Corynebacterium uterequi DSM 45634, Isolated from the Uterus of a Maiden Mare.</title>
        <authorList>
            <person name="Ruckert C."/>
            <person name="Kriete M."/>
            <person name="Jaenicke S."/>
            <person name="Winkler A."/>
            <person name="Tauch A."/>
        </authorList>
    </citation>
    <scope>NUCLEOTIDE SEQUENCE [LARGE SCALE GENOMIC DNA]</scope>
    <source>
        <strain evidence="8 9">DSM 45634</strain>
    </source>
</reference>
<keyword evidence="9" id="KW-1185">Reference proteome</keyword>
<dbReference type="KEGG" id="cut:CUTER_10760"/>
<dbReference type="PATRIC" id="fig|1072256.5.peg.2118"/>
<keyword evidence="3" id="KW-1003">Cell membrane</keyword>
<dbReference type="GO" id="GO:0005886">
    <property type="term" value="C:plasma membrane"/>
    <property type="evidence" value="ECO:0007669"/>
    <property type="project" value="UniProtKB-SubCell"/>
</dbReference>
<evidence type="ECO:0000256" key="5">
    <source>
        <dbReference type="ARBA" id="ARBA00022989"/>
    </source>
</evidence>
<name>A0A0G3HFN2_9CORY</name>
<feature type="transmembrane region" description="Helical" evidence="7">
    <location>
        <begin position="6"/>
        <end position="22"/>
    </location>
</feature>
<evidence type="ECO:0000256" key="6">
    <source>
        <dbReference type="ARBA" id="ARBA00023136"/>
    </source>
</evidence>
<evidence type="ECO:0000256" key="3">
    <source>
        <dbReference type="ARBA" id="ARBA00022475"/>
    </source>
</evidence>
<evidence type="ECO:0000256" key="2">
    <source>
        <dbReference type="ARBA" id="ARBA00011006"/>
    </source>
</evidence>
<feature type="transmembrane region" description="Helical" evidence="7">
    <location>
        <begin position="61"/>
        <end position="81"/>
    </location>
</feature>
<dbReference type="AlphaFoldDB" id="A0A0G3HFN2"/>
<protein>
    <submittedName>
        <fullName evidence="8">Putative membrane protein</fullName>
    </submittedName>
</protein>
<dbReference type="Proteomes" id="UP000035548">
    <property type="component" value="Chromosome"/>
</dbReference>
<evidence type="ECO:0000256" key="7">
    <source>
        <dbReference type="SAM" id="Phobius"/>
    </source>
</evidence>
<organism evidence="8 9">
    <name type="scientific">Corynebacterium uterequi</name>
    <dbReference type="NCBI Taxonomy" id="1072256"/>
    <lineage>
        <taxon>Bacteria</taxon>
        <taxon>Bacillati</taxon>
        <taxon>Actinomycetota</taxon>
        <taxon>Actinomycetes</taxon>
        <taxon>Mycobacteriales</taxon>
        <taxon>Corynebacteriaceae</taxon>
        <taxon>Corynebacterium</taxon>
    </lineage>
</organism>
<keyword evidence="5 7" id="KW-1133">Transmembrane helix</keyword>
<sequence>MGISLGGFFGWLILGGLAGWIASKIKGRDAQMGIVANILVGVVGAILGGALLGLFFDVSSFGLFASFLTAILGACILLGLLNMIRK</sequence>
<reference evidence="9" key="2">
    <citation type="submission" date="2015-05" db="EMBL/GenBank/DDBJ databases">
        <title>Complete genome sequence of Corynebacterium uterequi DSM 45634, isolated from the uterus of a maiden mare.</title>
        <authorList>
            <person name="Ruckert C."/>
            <person name="Albersmeier A."/>
            <person name="Winkler A."/>
            <person name="Tauch A."/>
        </authorList>
    </citation>
    <scope>NUCLEOTIDE SEQUENCE [LARGE SCALE GENOMIC DNA]</scope>
    <source>
        <strain evidence="9">DSM 45634</strain>
    </source>
</reference>
<evidence type="ECO:0000256" key="4">
    <source>
        <dbReference type="ARBA" id="ARBA00022692"/>
    </source>
</evidence>